<accession>A0ABN8NC34</accession>
<evidence type="ECO:0000256" key="1">
    <source>
        <dbReference type="ARBA" id="ARBA00023157"/>
    </source>
</evidence>
<feature type="chain" id="PRO_5045041906" description="BRICHOS domain-containing protein" evidence="2">
    <location>
        <begin position="23"/>
        <end position="247"/>
    </location>
</feature>
<dbReference type="PANTHER" id="PTHR16483">
    <property type="entry name" value="GASTROKINE 1"/>
    <property type="match status" value="1"/>
</dbReference>
<dbReference type="SMART" id="SM01039">
    <property type="entry name" value="BRICHOS"/>
    <property type="match status" value="1"/>
</dbReference>
<sequence>MARLMLLLLLIAPSILISTAESGQKAYTFRLSKDKYERIKVDANKNSETFSLRQASSGKNEGDYVYDFNKNLTMIRLPEANACFLRYSIGNVPRPADLLKLLQLVQRSADSKVTTTSEENFKAVGKLSDHSGLSDEMKDLCAELPIYRIRKINEKQNDADEMEDPIMDANDLVDVVKEGAKSAAKGLVRKWVCKKVCEYLPKCIRIPSVSCSWRGCRTSYRRSCWTIKNCPQKCVWVWIAASAASQG</sequence>
<dbReference type="PROSITE" id="PS50869">
    <property type="entry name" value="BRICHOS"/>
    <property type="match status" value="1"/>
</dbReference>
<keyword evidence="5" id="KW-1185">Reference proteome</keyword>
<dbReference type="Proteomes" id="UP001159405">
    <property type="component" value="Unassembled WGS sequence"/>
</dbReference>
<feature type="signal peptide" evidence="2">
    <location>
        <begin position="1"/>
        <end position="22"/>
    </location>
</feature>
<keyword evidence="2" id="KW-0732">Signal</keyword>
<comment type="caution">
    <text evidence="4">The sequence shown here is derived from an EMBL/GenBank/DDBJ whole genome shotgun (WGS) entry which is preliminary data.</text>
</comment>
<organism evidence="4 5">
    <name type="scientific">Porites lobata</name>
    <dbReference type="NCBI Taxonomy" id="104759"/>
    <lineage>
        <taxon>Eukaryota</taxon>
        <taxon>Metazoa</taxon>
        <taxon>Cnidaria</taxon>
        <taxon>Anthozoa</taxon>
        <taxon>Hexacorallia</taxon>
        <taxon>Scleractinia</taxon>
        <taxon>Fungiina</taxon>
        <taxon>Poritidae</taxon>
        <taxon>Porites</taxon>
    </lineage>
</organism>
<dbReference type="InterPro" id="IPR007084">
    <property type="entry name" value="BRICHOS_dom"/>
</dbReference>
<dbReference type="InterPro" id="IPR051772">
    <property type="entry name" value="Gastrokine"/>
</dbReference>
<reference evidence="4 5" key="1">
    <citation type="submission" date="2022-05" db="EMBL/GenBank/DDBJ databases">
        <authorList>
            <consortium name="Genoscope - CEA"/>
            <person name="William W."/>
        </authorList>
    </citation>
    <scope>NUCLEOTIDE SEQUENCE [LARGE SCALE GENOMIC DNA]</scope>
</reference>
<evidence type="ECO:0000313" key="5">
    <source>
        <dbReference type="Proteomes" id="UP001159405"/>
    </source>
</evidence>
<protein>
    <recommendedName>
        <fullName evidence="3">BRICHOS domain-containing protein</fullName>
    </recommendedName>
</protein>
<evidence type="ECO:0000259" key="3">
    <source>
        <dbReference type="PROSITE" id="PS50869"/>
    </source>
</evidence>
<dbReference type="Pfam" id="PF04089">
    <property type="entry name" value="BRICHOS"/>
    <property type="match status" value="1"/>
</dbReference>
<evidence type="ECO:0000256" key="2">
    <source>
        <dbReference type="SAM" id="SignalP"/>
    </source>
</evidence>
<name>A0ABN8NC34_9CNID</name>
<dbReference type="EMBL" id="CALNXK010000015">
    <property type="protein sequence ID" value="CAH3046934.1"/>
    <property type="molecule type" value="Genomic_DNA"/>
</dbReference>
<feature type="domain" description="BRICHOS" evidence="3">
    <location>
        <begin position="56"/>
        <end position="149"/>
    </location>
</feature>
<keyword evidence="1" id="KW-1015">Disulfide bond</keyword>
<dbReference type="Gene3D" id="3.30.390.150">
    <property type="match status" value="1"/>
</dbReference>
<gene>
    <name evidence="4" type="ORF">PLOB_00009903</name>
</gene>
<proteinExistence type="predicted"/>
<evidence type="ECO:0000313" key="4">
    <source>
        <dbReference type="EMBL" id="CAH3046934.1"/>
    </source>
</evidence>